<dbReference type="Proteomes" id="UP000618382">
    <property type="component" value="Unassembled WGS sequence"/>
</dbReference>
<feature type="region of interest" description="Disordered" evidence="1">
    <location>
        <begin position="109"/>
        <end position="138"/>
    </location>
</feature>
<evidence type="ECO:0000313" key="3">
    <source>
        <dbReference type="Proteomes" id="UP000618382"/>
    </source>
</evidence>
<gene>
    <name evidence="2" type="ORF">Col01nite_14920</name>
</gene>
<name>A0ABQ4D9B0_9CELL</name>
<organism evidence="2 3">
    <name type="scientific">Cellulomonas oligotrophica</name>
    <dbReference type="NCBI Taxonomy" id="931536"/>
    <lineage>
        <taxon>Bacteria</taxon>
        <taxon>Bacillati</taxon>
        <taxon>Actinomycetota</taxon>
        <taxon>Actinomycetes</taxon>
        <taxon>Micrococcales</taxon>
        <taxon>Cellulomonadaceae</taxon>
        <taxon>Cellulomonas</taxon>
    </lineage>
</organism>
<evidence type="ECO:0000313" key="2">
    <source>
        <dbReference type="EMBL" id="GIG32333.1"/>
    </source>
</evidence>
<reference evidence="2 3" key="1">
    <citation type="submission" date="2021-01" db="EMBL/GenBank/DDBJ databases">
        <title>Whole genome shotgun sequence of Cellulomonas oligotrophica NBRC 109435.</title>
        <authorList>
            <person name="Komaki H."/>
            <person name="Tamura T."/>
        </authorList>
    </citation>
    <scope>NUCLEOTIDE SEQUENCE [LARGE SCALE GENOMIC DNA]</scope>
    <source>
        <strain evidence="2 3">NBRC 109435</strain>
    </source>
</reference>
<accession>A0ABQ4D9B0</accession>
<comment type="caution">
    <text evidence="2">The sequence shown here is derived from an EMBL/GenBank/DDBJ whole genome shotgun (WGS) entry which is preliminary data.</text>
</comment>
<evidence type="ECO:0000256" key="1">
    <source>
        <dbReference type="SAM" id="MobiDB-lite"/>
    </source>
</evidence>
<keyword evidence="3" id="KW-1185">Reference proteome</keyword>
<protein>
    <submittedName>
        <fullName evidence="2">Uncharacterized protein</fullName>
    </submittedName>
</protein>
<dbReference type="EMBL" id="BONN01000003">
    <property type="protein sequence ID" value="GIG32333.1"/>
    <property type="molecule type" value="Genomic_DNA"/>
</dbReference>
<proteinExistence type="predicted"/>
<feature type="compositionally biased region" description="Pro residues" evidence="1">
    <location>
        <begin position="113"/>
        <end position="128"/>
    </location>
</feature>
<sequence length="138" mass="15788">MEEGFEPDPLHPDTGIGAVSWQEVERLYEVETWILGPDGYPLFLTNPSFGGDVLDVEWSPHKTPPFTAFTTGRPPYLKEEQREYRTWGRLRTDQVTDIVEVVHDLDLTEWSTPRPPRTTLPPPSPPGPAKVLRLGRRR</sequence>